<protein>
    <recommendedName>
        <fullName evidence="5">triacylglycerol lipase</fullName>
        <ecNumber evidence="5">3.1.1.3</ecNumber>
    </recommendedName>
</protein>
<feature type="chain" id="PRO_5038985694" description="triacylglycerol lipase" evidence="15">
    <location>
        <begin position="33"/>
        <end position="279"/>
    </location>
</feature>
<comment type="subcellular location">
    <subcellularLocation>
        <location evidence="2">Secreted</location>
    </subcellularLocation>
</comment>
<accession>A0A919ECH8</accession>
<feature type="disulfide bond" evidence="14">
    <location>
        <begin position="65"/>
        <end position="90"/>
    </location>
</feature>
<dbReference type="SUPFAM" id="SSF52266">
    <property type="entry name" value="SGNH hydrolase"/>
    <property type="match status" value="1"/>
</dbReference>
<dbReference type="CDD" id="cd01823">
    <property type="entry name" value="SEST_like"/>
    <property type="match status" value="1"/>
</dbReference>
<evidence type="ECO:0000256" key="9">
    <source>
        <dbReference type="ARBA" id="ARBA00022801"/>
    </source>
</evidence>
<feature type="disulfide bond" evidence="14">
    <location>
        <begin position="131"/>
        <end position="139"/>
    </location>
</feature>
<evidence type="ECO:0000256" key="2">
    <source>
        <dbReference type="ARBA" id="ARBA00004613"/>
    </source>
</evidence>
<sequence>MHTPPRSRLAGAVSALALAATFALGGAGAAAAGERQAAGPSYVALGDSYSSGTGAGSYDPAGGDCKRSSKSYPALWAAAHSPSKFSFAACSGARTNDVLNGQLGPLNSGTGLVSISIGGNDAGFGDTMSTCVLNSDQACLDRIATARTFVKNELPGRLDTVYNAIRAKAPSAKVVVLGYPRFYKTGVLCAGLSDTKRQAINGAADLIDSVISQRAAAHGFAYGNVTTTFAGHELCSGSAWLHSVTFPVDESYHPTAAGHAGGYLPVMTSAASRLAGVRP</sequence>
<feature type="signal peptide" evidence="15">
    <location>
        <begin position="1"/>
        <end position="32"/>
    </location>
</feature>
<feature type="active site" description="Nucleophile" evidence="13">
    <location>
        <position position="48"/>
    </location>
</feature>
<evidence type="ECO:0000256" key="11">
    <source>
        <dbReference type="ARBA" id="ARBA00023098"/>
    </source>
</evidence>
<keyword evidence="18" id="KW-1185">Reference proteome</keyword>
<comment type="caution">
    <text evidence="17">The sequence shown here is derived from an EMBL/GenBank/DDBJ whole genome shotgun (WGS) entry which is preliminary data.</text>
</comment>
<comment type="catalytic activity">
    <reaction evidence="1">
        <text>a triacylglycerol + H2O = a diacylglycerol + a fatty acid + H(+)</text>
        <dbReference type="Rhea" id="RHEA:12044"/>
        <dbReference type="ChEBI" id="CHEBI:15377"/>
        <dbReference type="ChEBI" id="CHEBI:15378"/>
        <dbReference type="ChEBI" id="CHEBI:17855"/>
        <dbReference type="ChEBI" id="CHEBI:18035"/>
        <dbReference type="ChEBI" id="CHEBI:28868"/>
        <dbReference type="EC" id="3.1.1.3"/>
    </reaction>
</comment>
<comment type="subunit">
    <text evidence="4">Monomer.</text>
</comment>
<proteinExistence type="inferred from homology"/>
<evidence type="ECO:0000256" key="3">
    <source>
        <dbReference type="ARBA" id="ARBA00008668"/>
    </source>
</evidence>
<evidence type="ECO:0000256" key="6">
    <source>
        <dbReference type="ARBA" id="ARBA00022487"/>
    </source>
</evidence>
<reference evidence="17" key="2">
    <citation type="submission" date="2020-09" db="EMBL/GenBank/DDBJ databases">
        <authorList>
            <person name="Sun Q."/>
            <person name="Ohkuma M."/>
        </authorList>
    </citation>
    <scope>NUCLEOTIDE SEQUENCE</scope>
    <source>
        <strain evidence="17">JCM 4059</strain>
    </source>
</reference>
<keyword evidence="7" id="KW-0964">Secreted</keyword>
<keyword evidence="9" id="KW-0378">Hydrolase</keyword>
<dbReference type="GO" id="GO:0106435">
    <property type="term" value="F:carboxylesterase activity"/>
    <property type="evidence" value="ECO:0007669"/>
    <property type="project" value="UniProtKB-ARBA"/>
</dbReference>
<dbReference type="Gene3D" id="3.40.50.1110">
    <property type="entry name" value="SGNH hydrolase"/>
    <property type="match status" value="1"/>
</dbReference>
<feature type="active site" evidence="13">
    <location>
        <position position="253"/>
    </location>
</feature>
<evidence type="ECO:0000256" key="8">
    <source>
        <dbReference type="ARBA" id="ARBA00022729"/>
    </source>
</evidence>
<keyword evidence="12 14" id="KW-1015">Disulfide bond</keyword>
<keyword evidence="10" id="KW-0442">Lipid degradation</keyword>
<dbReference type="Pfam" id="PF13472">
    <property type="entry name" value="Lipase_GDSL_2"/>
    <property type="match status" value="1"/>
</dbReference>
<evidence type="ECO:0000256" key="7">
    <source>
        <dbReference type="ARBA" id="ARBA00022525"/>
    </source>
</evidence>
<evidence type="ECO:0000259" key="16">
    <source>
        <dbReference type="Pfam" id="PF13472"/>
    </source>
</evidence>
<evidence type="ECO:0000256" key="14">
    <source>
        <dbReference type="PIRSR" id="PIRSR637460-2"/>
    </source>
</evidence>
<dbReference type="PANTHER" id="PTHR37981">
    <property type="entry name" value="LIPASE 2"/>
    <property type="match status" value="1"/>
</dbReference>
<dbReference type="FunFam" id="3.40.50.1110:FF:000018">
    <property type="entry name" value="Lipase 1"/>
    <property type="match status" value="1"/>
</dbReference>
<gene>
    <name evidence="17" type="ORF">GCM10010218_22580</name>
</gene>
<keyword evidence="11" id="KW-0443">Lipid metabolism</keyword>
<evidence type="ECO:0000256" key="4">
    <source>
        <dbReference type="ARBA" id="ARBA00011245"/>
    </source>
</evidence>
<evidence type="ECO:0000256" key="12">
    <source>
        <dbReference type="ARBA" id="ARBA00023157"/>
    </source>
</evidence>
<evidence type="ECO:0000256" key="5">
    <source>
        <dbReference type="ARBA" id="ARBA00013279"/>
    </source>
</evidence>
<organism evidence="17 18">
    <name type="scientific">Streptomyces mashuensis</name>
    <dbReference type="NCBI Taxonomy" id="33904"/>
    <lineage>
        <taxon>Bacteria</taxon>
        <taxon>Bacillati</taxon>
        <taxon>Actinomycetota</taxon>
        <taxon>Actinomycetes</taxon>
        <taxon>Kitasatosporales</taxon>
        <taxon>Streptomycetaceae</taxon>
        <taxon>Streptomyces</taxon>
    </lineage>
</organism>
<name>A0A919ECH8_9ACTN</name>
<evidence type="ECO:0000313" key="18">
    <source>
        <dbReference type="Proteomes" id="UP000638313"/>
    </source>
</evidence>
<evidence type="ECO:0000256" key="10">
    <source>
        <dbReference type="ARBA" id="ARBA00022963"/>
    </source>
</evidence>
<dbReference type="EMBL" id="BNBD01000003">
    <property type="protein sequence ID" value="GHF40671.1"/>
    <property type="molecule type" value="Genomic_DNA"/>
</dbReference>
<dbReference type="InterPro" id="IPR013830">
    <property type="entry name" value="SGNH_hydro"/>
</dbReference>
<evidence type="ECO:0000256" key="1">
    <source>
        <dbReference type="ARBA" id="ARBA00001024"/>
    </source>
</evidence>
<evidence type="ECO:0000256" key="15">
    <source>
        <dbReference type="SAM" id="SignalP"/>
    </source>
</evidence>
<dbReference type="GO" id="GO:0004806">
    <property type="term" value="F:triacylglycerol lipase activity"/>
    <property type="evidence" value="ECO:0007669"/>
    <property type="project" value="UniProtKB-EC"/>
</dbReference>
<keyword evidence="6" id="KW-0719">Serine esterase</keyword>
<dbReference type="InterPro" id="IPR036514">
    <property type="entry name" value="SGNH_hydro_sf"/>
</dbReference>
<evidence type="ECO:0000313" key="17">
    <source>
        <dbReference type="EMBL" id="GHF40671.1"/>
    </source>
</evidence>
<dbReference type="AlphaFoldDB" id="A0A919ECH8"/>
<dbReference type="GO" id="GO:0005576">
    <property type="term" value="C:extracellular region"/>
    <property type="evidence" value="ECO:0007669"/>
    <property type="project" value="UniProtKB-SubCell"/>
</dbReference>
<dbReference type="RefSeq" id="WP_190129353.1">
    <property type="nucleotide sequence ID" value="NZ_BNBD01000003.1"/>
</dbReference>
<dbReference type="GO" id="GO:0019433">
    <property type="term" value="P:triglyceride catabolic process"/>
    <property type="evidence" value="ECO:0007669"/>
    <property type="project" value="TreeGrafter"/>
</dbReference>
<evidence type="ECO:0000256" key="13">
    <source>
        <dbReference type="PIRSR" id="PIRSR637460-1"/>
    </source>
</evidence>
<dbReference type="InterPro" id="IPR037460">
    <property type="entry name" value="SEST-like"/>
</dbReference>
<dbReference type="PANTHER" id="PTHR37981:SF1">
    <property type="entry name" value="SGNH HYDROLASE-TYPE ESTERASE DOMAIN-CONTAINING PROTEIN"/>
    <property type="match status" value="1"/>
</dbReference>
<reference evidence="17" key="1">
    <citation type="journal article" date="2014" name="Int. J. Syst. Evol. Microbiol.">
        <title>Complete genome sequence of Corynebacterium casei LMG S-19264T (=DSM 44701T), isolated from a smear-ripened cheese.</title>
        <authorList>
            <consortium name="US DOE Joint Genome Institute (JGI-PGF)"/>
            <person name="Walter F."/>
            <person name="Albersmeier A."/>
            <person name="Kalinowski J."/>
            <person name="Ruckert C."/>
        </authorList>
    </citation>
    <scope>NUCLEOTIDE SEQUENCE</scope>
    <source>
        <strain evidence="17">JCM 4059</strain>
    </source>
</reference>
<dbReference type="EC" id="3.1.1.3" evidence="5"/>
<dbReference type="Proteomes" id="UP000638313">
    <property type="component" value="Unassembled WGS sequence"/>
</dbReference>
<feature type="domain" description="SGNH hydrolase-type esterase" evidence="16">
    <location>
        <begin position="44"/>
        <end position="260"/>
    </location>
</feature>
<feature type="disulfide bond" evidence="14">
    <location>
        <begin position="189"/>
        <end position="235"/>
    </location>
</feature>
<comment type="similarity">
    <text evidence="3">Belongs to the 'GDSL' lipolytic enzyme family.</text>
</comment>
<keyword evidence="8 15" id="KW-0732">Signal</keyword>